<name>A0A2M7T6F3_9ACTN</name>
<comment type="subcellular location">
    <subcellularLocation>
        <location evidence="1">Cell membrane</location>
        <topology evidence="1">Peripheral membrane protein</topology>
        <orientation evidence="1">Cytoplasmic side</orientation>
    </subcellularLocation>
</comment>
<keyword evidence="5" id="KW-1003">Cell membrane</keyword>
<dbReference type="SUPFAM" id="SSF52540">
    <property type="entry name" value="P-loop containing nucleoside triphosphate hydrolases"/>
    <property type="match status" value="1"/>
</dbReference>
<dbReference type="FunFam" id="3.40.50.300:FF:000695">
    <property type="entry name" value="Flagellar biosynthesis regulator FlhF"/>
    <property type="match status" value="1"/>
</dbReference>
<dbReference type="InterPro" id="IPR027417">
    <property type="entry name" value="P-loop_NTPase"/>
</dbReference>
<evidence type="ECO:0000256" key="2">
    <source>
        <dbReference type="ARBA" id="ARBA00008531"/>
    </source>
</evidence>
<dbReference type="GO" id="GO:0015031">
    <property type="term" value="P:protein transport"/>
    <property type="evidence" value="ECO:0007669"/>
    <property type="project" value="UniProtKB-KW"/>
</dbReference>
<dbReference type="GO" id="GO:0044781">
    <property type="term" value="P:bacterial-type flagellum organization"/>
    <property type="evidence" value="ECO:0007669"/>
    <property type="project" value="UniProtKB-UniRule"/>
</dbReference>
<evidence type="ECO:0000256" key="10">
    <source>
        <dbReference type="ARBA" id="ARBA00023136"/>
    </source>
</evidence>
<evidence type="ECO:0000256" key="11">
    <source>
        <dbReference type="ARBA" id="ARBA00023225"/>
    </source>
</evidence>
<dbReference type="PANTHER" id="PTHR43134:SF3">
    <property type="entry name" value="FLAGELLAR BIOSYNTHESIS PROTEIN FLHF"/>
    <property type="match status" value="1"/>
</dbReference>
<keyword evidence="16" id="KW-0282">Flagellum</keyword>
<proteinExistence type="inferred from homology"/>
<dbReference type="EMBL" id="PFNG01000205">
    <property type="protein sequence ID" value="PIZ36383.1"/>
    <property type="molecule type" value="Genomic_DNA"/>
</dbReference>
<dbReference type="AlphaFoldDB" id="A0A2M7T6F3"/>
<dbReference type="InterPro" id="IPR020006">
    <property type="entry name" value="FlhF"/>
</dbReference>
<evidence type="ECO:0000256" key="8">
    <source>
        <dbReference type="ARBA" id="ARBA00022927"/>
    </source>
</evidence>
<evidence type="ECO:0000313" key="16">
    <source>
        <dbReference type="EMBL" id="PIZ36383.1"/>
    </source>
</evidence>
<dbReference type="RefSeq" id="WP_286677725.1">
    <property type="nucleotide sequence ID" value="NZ_MNXI01000027.1"/>
</dbReference>
<evidence type="ECO:0000256" key="3">
    <source>
        <dbReference type="ARBA" id="ARBA00014919"/>
    </source>
</evidence>
<evidence type="ECO:0000256" key="6">
    <source>
        <dbReference type="ARBA" id="ARBA00022741"/>
    </source>
</evidence>
<feature type="domain" description="SRP54-type proteins GTP-binding" evidence="15">
    <location>
        <begin position="181"/>
        <end position="372"/>
    </location>
</feature>
<dbReference type="Pfam" id="PF00448">
    <property type="entry name" value="SRP54"/>
    <property type="match status" value="1"/>
</dbReference>
<dbReference type="GO" id="GO:0006614">
    <property type="term" value="P:SRP-dependent cotranslational protein targeting to membrane"/>
    <property type="evidence" value="ECO:0007669"/>
    <property type="project" value="UniProtKB-UniRule"/>
</dbReference>
<reference evidence="17" key="1">
    <citation type="submission" date="2017-09" db="EMBL/GenBank/DDBJ databases">
        <title>Depth-based differentiation of microbial function through sediment-hosted aquifers and enrichment of novel symbionts in the deep terrestrial subsurface.</title>
        <authorList>
            <person name="Probst A.J."/>
            <person name="Ladd B."/>
            <person name="Jarett J.K."/>
            <person name="Geller-Mcgrath D.E."/>
            <person name="Sieber C.M.K."/>
            <person name="Emerson J.B."/>
            <person name="Anantharaman K."/>
            <person name="Thomas B.C."/>
            <person name="Malmstrom R."/>
            <person name="Stieglmeier M."/>
            <person name="Klingl A."/>
            <person name="Woyke T."/>
            <person name="Ryan C.M."/>
            <person name="Banfield J.F."/>
        </authorList>
    </citation>
    <scope>NUCLEOTIDE SEQUENCE [LARGE SCALE GENOMIC DNA]</scope>
</reference>
<evidence type="ECO:0000256" key="7">
    <source>
        <dbReference type="ARBA" id="ARBA00022795"/>
    </source>
</evidence>
<organism evidence="16 17">
    <name type="scientific">Candidatus Aquicultor secundus</name>
    <dbReference type="NCBI Taxonomy" id="1973895"/>
    <lineage>
        <taxon>Bacteria</taxon>
        <taxon>Bacillati</taxon>
        <taxon>Actinomycetota</taxon>
        <taxon>Candidatus Aquicultoria</taxon>
        <taxon>Candidatus Aquicultorales</taxon>
        <taxon>Candidatus Aquicultoraceae</taxon>
        <taxon>Candidatus Aquicultor</taxon>
    </lineage>
</organism>
<evidence type="ECO:0000256" key="9">
    <source>
        <dbReference type="ARBA" id="ARBA00023134"/>
    </source>
</evidence>
<dbReference type="GO" id="GO:0005886">
    <property type="term" value="C:plasma membrane"/>
    <property type="evidence" value="ECO:0007669"/>
    <property type="project" value="UniProtKB-SubCell"/>
</dbReference>
<dbReference type="GO" id="GO:0003924">
    <property type="term" value="F:GTPase activity"/>
    <property type="evidence" value="ECO:0007669"/>
    <property type="project" value="UniProtKB-UniRule"/>
</dbReference>
<keyword evidence="10" id="KW-0472">Membrane</keyword>
<evidence type="ECO:0000313" key="17">
    <source>
        <dbReference type="Proteomes" id="UP000230956"/>
    </source>
</evidence>
<comment type="caution">
    <text evidence="16">The sequence shown here is derived from an EMBL/GenBank/DDBJ whole genome shotgun (WGS) entry which is preliminary data.</text>
</comment>
<dbReference type="GO" id="GO:0005047">
    <property type="term" value="F:signal recognition particle binding"/>
    <property type="evidence" value="ECO:0007669"/>
    <property type="project" value="TreeGrafter"/>
</dbReference>
<gene>
    <name evidence="16" type="primary">flhF</name>
    <name evidence="16" type="ORF">COY37_08780</name>
</gene>
<keyword evidence="4" id="KW-0813">Transport</keyword>
<feature type="domain" description="AAA+ ATPase" evidence="14">
    <location>
        <begin position="180"/>
        <end position="322"/>
    </location>
</feature>
<dbReference type="Gene3D" id="1.20.120.1380">
    <property type="entry name" value="Flagellar FlhF biosynthesis protein, N domain"/>
    <property type="match status" value="1"/>
</dbReference>
<dbReference type="Gene3D" id="3.40.50.300">
    <property type="entry name" value="P-loop containing nucleotide triphosphate hydrolases"/>
    <property type="match status" value="1"/>
</dbReference>
<sequence>MKIKRYEAANMEEAIAKVKSDLGPEAVILHTRRLQRSWPLNLVKKNAVEITAGLDVNLMEPKGREVESNGSAPVETTEVLEERFDQLQVEVEEIKSIVKTIASQLTDPLFQEVPACFLDIYERLLQAKVEDEAAKKLMKNVQEQLSTSELATPEILRAKLVSEMAKLIPVSAPLSLEDGKRKVIALIGPTGAGKTTTIAKLAARYCLYEGKKAVFLTADTYRIAAVDQLKTYAEIIGVPIEVIFNSQDVREALDKHQDKDLVLIDTAGRSPLNETQMGELMGLMNVCAPDEIHLVLSVTTKLSDQINAIRRFSVVPINRLIFTKLDETNTPGTMFNIAHKAKVAISYLTVGQNVPEDIEVAESHKLANLILGEPLDERPS</sequence>
<comment type="function">
    <text evidence="12">Necessary for flagellar biosynthesis. May be involved in translocation of the flagellum.</text>
</comment>
<keyword evidence="16" id="KW-0969">Cilium</keyword>
<keyword evidence="6" id="KW-0547">Nucleotide-binding</keyword>
<dbReference type="InterPro" id="IPR003593">
    <property type="entry name" value="AAA+_ATPase"/>
</dbReference>
<accession>A0A2M7T6F3</accession>
<evidence type="ECO:0000259" key="14">
    <source>
        <dbReference type="SMART" id="SM00382"/>
    </source>
</evidence>
<evidence type="ECO:0000256" key="4">
    <source>
        <dbReference type="ARBA" id="ARBA00022448"/>
    </source>
</evidence>
<keyword evidence="8" id="KW-0653">Protein transport</keyword>
<keyword evidence="16" id="KW-0966">Cell projection</keyword>
<dbReference type="SMART" id="SM00382">
    <property type="entry name" value="AAA"/>
    <property type="match status" value="1"/>
</dbReference>
<keyword evidence="9" id="KW-0342">GTP-binding</keyword>
<dbReference type="NCBIfam" id="TIGR03499">
    <property type="entry name" value="FlhF"/>
    <property type="match status" value="1"/>
</dbReference>
<evidence type="ECO:0000259" key="15">
    <source>
        <dbReference type="SMART" id="SM00962"/>
    </source>
</evidence>
<comment type="similarity">
    <text evidence="2">Belongs to the GTP-binding SRP family.</text>
</comment>
<dbReference type="Proteomes" id="UP000230956">
    <property type="component" value="Unassembled WGS sequence"/>
</dbReference>
<evidence type="ECO:0000256" key="5">
    <source>
        <dbReference type="ARBA" id="ARBA00022475"/>
    </source>
</evidence>
<dbReference type="InterPro" id="IPR000897">
    <property type="entry name" value="SRP54_GTPase_dom"/>
</dbReference>
<keyword evidence="11" id="KW-1006">Bacterial flagellum protein export</keyword>
<dbReference type="PANTHER" id="PTHR43134">
    <property type="entry name" value="SIGNAL RECOGNITION PARTICLE RECEPTOR SUBUNIT ALPHA"/>
    <property type="match status" value="1"/>
</dbReference>
<dbReference type="CDD" id="cd17873">
    <property type="entry name" value="FlhF"/>
    <property type="match status" value="1"/>
</dbReference>
<evidence type="ECO:0000256" key="1">
    <source>
        <dbReference type="ARBA" id="ARBA00004413"/>
    </source>
</evidence>
<protein>
    <recommendedName>
        <fullName evidence="3 13">Flagellar biosynthesis protein FlhF</fullName>
    </recommendedName>
</protein>
<dbReference type="SMART" id="SM00962">
    <property type="entry name" value="SRP54"/>
    <property type="match status" value="1"/>
</dbReference>
<dbReference type="InterPro" id="IPR047040">
    <property type="entry name" value="FlhF__GTPase_dom"/>
</dbReference>
<dbReference type="GO" id="GO:0005525">
    <property type="term" value="F:GTP binding"/>
    <property type="evidence" value="ECO:0007669"/>
    <property type="project" value="UniProtKB-UniRule"/>
</dbReference>
<keyword evidence="7" id="KW-1005">Bacterial flagellum biogenesis</keyword>
<evidence type="ECO:0000256" key="12">
    <source>
        <dbReference type="ARBA" id="ARBA00025337"/>
    </source>
</evidence>
<evidence type="ECO:0000256" key="13">
    <source>
        <dbReference type="NCBIfam" id="TIGR03499"/>
    </source>
</evidence>